<evidence type="ECO:0000256" key="1">
    <source>
        <dbReference type="SAM" id="MobiDB-lite"/>
    </source>
</evidence>
<gene>
    <name evidence="2" type="ORF">UREG_03492</name>
</gene>
<dbReference type="HOGENOM" id="CLU_1817236_0_0_1"/>
<dbReference type="RefSeq" id="XP_002543975.1">
    <property type="nucleotide sequence ID" value="XM_002543929.1"/>
</dbReference>
<feature type="compositionally biased region" description="Polar residues" evidence="1">
    <location>
        <begin position="78"/>
        <end position="88"/>
    </location>
</feature>
<sequence>MPVDVPSSNDCQWLRDTFNPPSRSDPLGSVCSFPPDDVNGMGRASNLIEHTKLWLGLGVEGGQIGIVQRLITAAERQPSPTTAETGPRSSARYPDKRDTFLTRTIPIRRLEHPGSIGLFLFGNIPGSRSIPGSNSTGYKPAS</sequence>
<organism evidence="2 3">
    <name type="scientific">Uncinocarpus reesii (strain UAMH 1704)</name>
    <dbReference type="NCBI Taxonomy" id="336963"/>
    <lineage>
        <taxon>Eukaryota</taxon>
        <taxon>Fungi</taxon>
        <taxon>Dikarya</taxon>
        <taxon>Ascomycota</taxon>
        <taxon>Pezizomycotina</taxon>
        <taxon>Eurotiomycetes</taxon>
        <taxon>Eurotiomycetidae</taxon>
        <taxon>Onygenales</taxon>
        <taxon>Onygenaceae</taxon>
        <taxon>Uncinocarpus</taxon>
    </lineage>
</organism>
<accession>C4JR10</accession>
<dbReference type="VEuPathDB" id="FungiDB:UREG_03492"/>
<name>C4JR10_UNCRE</name>
<dbReference type="KEGG" id="ure:UREG_03492"/>
<protein>
    <submittedName>
        <fullName evidence="2">Uncharacterized protein</fullName>
    </submittedName>
</protein>
<feature type="region of interest" description="Disordered" evidence="1">
    <location>
        <begin position="74"/>
        <end position="98"/>
    </location>
</feature>
<proteinExistence type="predicted"/>
<reference evidence="3" key="1">
    <citation type="journal article" date="2009" name="Genome Res.">
        <title>Comparative genomic analyses of the human fungal pathogens Coccidioides and their relatives.</title>
        <authorList>
            <person name="Sharpton T.J."/>
            <person name="Stajich J.E."/>
            <person name="Rounsley S.D."/>
            <person name="Gardner M.J."/>
            <person name="Wortman J.R."/>
            <person name="Jordar V.S."/>
            <person name="Maiti R."/>
            <person name="Kodira C.D."/>
            <person name="Neafsey D.E."/>
            <person name="Zeng Q."/>
            <person name="Hung C.-Y."/>
            <person name="McMahan C."/>
            <person name="Muszewska A."/>
            <person name="Grynberg M."/>
            <person name="Mandel M.A."/>
            <person name="Kellner E.M."/>
            <person name="Barker B.M."/>
            <person name="Galgiani J.N."/>
            <person name="Orbach M.J."/>
            <person name="Kirkland T.N."/>
            <person name="Cole G.T."/>
            <person name="Henn M.R."/>
            <person name="Birren B.W."/>
            <person name="Taylor J.W."/>
        </authorList>
    </citation>
    <scope>NUCLEOTIDE SEQUENCE [LARGE SCALE GENOMIC DNA]</scope>
    <source>
        <strain evidence="3">UAMH 1704</strain>
    </source>
</reference>
<dbReference type="InParanoid" id="C4JR10"/>
<feature type="compositionally biased region" description="Polar residues" evidence="1">
    <location>
        <begin position="1"/>
        <end position="11"/>
    </location>
</feature>
<evidence type="ECO:0000313" key="2">
    <source>
        <dbReference type="EMBL" id="EEP78646.1"/>
    </source>
</evidence>
<dbReference type="GeneID" id="8442066"/>
<feature type="region of interest" description="Disordered" evidence="1">
    <location>
        <begin position="1"/>
        <end position="28"/>
    </location>
</feature>
<keyword evidence="3" id="KW-1185">Reference proteome</keyword>
<evidence type="ECO:0000313" key="3">
    <source>
        <dbReference type="Proteomes" id="UP000002058"/>
    </source>
</evidence>
<dbReference type="Proteomes" id="UP000002058">
    <property type="component" value="Unassembled WGS sequence"/>
</dbReference>
<dbReference type="EMBL" id="CH476616">
    <property type="protein sequence ID" value="EEP78646.1"/>
    <property type="molecule type" value="Genomic_DNA"/>
</dbReference>
<dbReference type="AlphaFoldDB" id="C4JR10"/>